<keyword evidence="3" id="KW-1185">Reference proteome</keyword>
<name>A0A9P8I5B4_9PEZI</name>
<dbReference type="AlphaFoldDB" id="A0A9P8I5B4"/>
<feature type="compositionally biased region" description="Low complexity" evidence="1">
    <location>
        <begin position="33"/>
        <end position="53"/>
    </location>
</feature>
<feature type="region of interest" description="Disordered" evidence="1">
    <location>
        <begin position="1"/>
        <end position="53"/>
    </location>
</feature>
<reference evidence="2" key="1">
    <citation type="submission" date="2021-03" db="EMBL/GenBank/DDBJ databases">
        <title>Comparative genomics and phylogenomic investigation of the class Geoglossomycetes provide insights into ecological specialization and systematics.</title>
        <authorList>
            <person name="Melie T."/>
            <person name="Pirro S."/>
            <person name="Miller A.N."/>
            <person name="Quandt A."/>
        </authorList>
    </citation>
    <scope>NUCLEOTIDE SEQUENCE</scope>
    <source>
        <strain evidence="2">GBOQ0MN5Z8</strain>
    </source>
</reference>
<dbReference type="EMBL" id="JAGHQL010000183">
    <property type="protein sequence ID" value="KAH0536739.1"/>
    <property type="molecule type" value="Genomic_DNA"/>
</dbReference>
<organism evidence="2 3">
    <name type="scientific">Glutinoglossum americanum</name>
    <dbReference type="NCBI Taxonomy" id="1670608"/>
    <lineage>
        <taxon>Eukaryota</taxon>
        <taxon>Fungi</taxon>
        <taxon>Dikarya</taxon>
        <taxon>Ascomycota</taxon>
        <taxon>Pezizomycotina</taxon>
        <taxon>Geoglossomycetes</taxon>
        <taxon>Geoglossales</taxon>
        <taxon>Geoglossaceae</taxon>
        <taxon>Glutinoglossum</taxon>
    </lineage>
</organism>
<comment type="caution">
    <text evidence="2">The sequence shown here is derived from an EMBL/GenBank/DDBJ whole genome shotgun (WGS) entry which is preliminary data.</text>
</comment>
<evidence type="ECO:0000313" key="2">
    <source>
        <dbReference type="EMBL" id="KAH0536739.1"/>
    </source>
</evidence>
<sequence>MVLNPSEPVAATEAPPNPPSAEVVPTASLLPQSSGHSDSAAAAHEQGAAAAGGLPAHRAVPRAVRPGSLQAKAISRDEGCAFNVPARVLSDKDRTILLLAQHGMPAKWIALVMQVANSGPTISTPVRNASRALRASVRQVGENGEDPQAADVPYLRELDRFITVVVEREERREREIRSRMAGEGRS</sequence>
<accession>A0A9P8I5B4</accession>
<proteinExistence type="predicted"/>
<gene>
    <name evidence="2" type="ORF">FGG08_006411</name>
</gene>
<protein>
    <submittedName>
        <fullName evidence="2">Uncharacterized protein</fullName>
    </submittedName>
</protein>
<dbReference type="Proteomes" id="UP000698800">
    <property type="component" value="Unassembled WGS sequence"/>
</dbReference>
<evidence type="ECO:0000256" key="1">
    <source>
        <dbReference type="SAM" id="MobiDB-lite"/>
    </source>
</evidence>
<evidence type="ECO:0000313" key="3">
    <source>
        <dbReference type="Proteomes" id="UP000698800"/>
    </source>
</evidence>